<gene>
    <name evidence="7" type="ORF">ATI61_101876</name>
</gene>
<keyword evidence="3 7" id="KW-0418">Kinase</keyword>
<dbReference type="Gene3D" id="3.30.450.20">
    <property type="entry name" value="PAS domain"/>
    <property type="match status" value="1"/>
</dbReference>
<dbReference type="InterPro" id="IPR008271">
    <property type="entry name" value="Ser/Thr_kinase_AS"/>
</dbReference>
<name>A0ABX9KCM3_9BACT</name>
<comment type="caution">
    <text evidence="7">The sequence shown here is derived from an EMBL/GenBank/DDBJ whole genome shotgun (WGS) entry which is preliminary data.</text>
</comment>
<dbReference type="Proteomes" id="UP000256345">
    <property type="component" value="Unassembled WGS sequence"/>
</dbReference>
<keyword evidence="4" id="KW-0067">ATP-binding</keyword>
<evidence type="ECO:0000256" key="5">
    <source>
        <dbReference type="SAM" id="Phobius"/>
    </source>
</evidence>
<evidence type="ECO:0000256" key="2">
    <source>
        <dbReference type="ARBA" id="ARBA00022741"/>
    </source>
</evidence>
<dbReference type="GO" id="GO:0016301">
    <property type="term" value="F:kinase activity"/>
    <property type="evidence" value="ECO:0007669"/>
    <property type="project" value="UniProtKB-KW"/>
</dbReference>
<accession>A0ABX9KCM3</accession>
<dbReference type="InterPro" id="IPR000719">
    <property type="entry name" value="Prot_kinase_dom"/>
</dbReference>
<evidence type="ECO:0000256" key="4">
    <source>
        <dbReference type="ARBA" id="ARBA00022840"/>
    </source>
</evidence>
<dbReference type="PROSITE" id="PS50011">
    <property type="entry name" value="PROTEIN_KINASE_DOM"/>
    <property type="match status" value="1"/>
</dbReference>
<feature type="transmembrane region" description="Helical" evidence="5">
    <location>
        <begin position="671"/>
        <end position="691"/>
    </location>
</feature>
<dbReference type="Pfam" id="PF00069">
    <property type="entry name" value="Pkinase"/>
    <property type="match status" value="1"/>
</dbReference>
<dbReference type="SUPFAM" id="SSF56112">
    <property type="entry name" value="Protein kinase-like (PK-like)"/>
    <property type="match status" value="1"/>
</dbReference>
<evidence type="ECO:0000256" key="3">
    <source>
        <dbReference type="ARBA" id="ARBA00022777"/>
    </source>
</evidence>
<proteinExistence type="predicted"/>
<keyword evidence="5" id="KW-0812">Transmembrane</keyword>
<dbReference type="SUPFAM" id="SSF103190">
    <property type="entry name" value="Sensory domain-like"/>
    <property type="match status" value="1"/>
</dbReference>
<evidence type="ECO:0000313" key="8">
    <source>
        <dbReference type="Proteomes" id="UP000256345"/>
    </source>
</evidence>
<dbReference type="Gene3D" id="1.10.510.10">
    <property type="entry name" value="Transferase(Phosphotransferase) domain 1"/>
    <property type="match status" value="1"/>
</dbReference>
<reference evidence="7 8" key="1">
    <citation type="submission" date="2018-08" db="EMBL/GenBank/DDBJ databases">
        <title>Genomic Encyclopedia of Archaeal and Bacterial Type Strains, Phase II (KMG-II): from individual species to whole genera.</title>
        <authorList>
            <person name="Goeker M."/>
        </authorList>
    </citation>
    <scope>NUCLEOTIDE SEQUENCE [LARGE SCALE GENOMIC DNA]</scope>
    <source>
        <strain evidence="7 8">DSM 2261</strain>
    </source>
</reference>
<dbReference type="EMBL" id="QUMU01000001">
    <property type="protein sequence ID" value="REG37887.1"/>
    <property type="molecule type" value="Genomic_DNA"/>
</dbReference>
<protein>
    <submittedName>
        <fullName evidence="7">Serine/threonine-protein kinase</fullName>
    </submittedName>
</protein>
<keyword evidence="8" id="KW-1185">Reference proteome</keyword>
<dbReference type="CDD" id="cd14014">
    <property type="entry name" value="STKc_PknB_like"/>
    <property type="match status" value="1"/>
</dbReference>
<feature type="domain" description="Protein kinase" evidence="6">
    <location>
        <begin position="55"/>
        <end position="317"/>
    </location>
</feature>
<evidence type="ECO:0000256" key="1">
    <source>
        <dbReference type="ARBA" id="ARBA00022679"/>
    </source>
</evidence>
<dbReference type="PROSITE" id="PS00108">
    <property type="entry name" value="PROTEIN_KINASE_ST"/>
    <property type="match status" value="1"/>
</dbReference>
<dbReference type="InterPro" id="IPR011009">
    <property type="entry name" value="Kinase-like_dom_sf"/>
</dbReference>
<keyword evidence="2" id="KW-0547">Nucleotide-binding</keyword>
<dbReference type="CDD" id="cd18773">
    <property type="entry name" value="PDC1_HK_sensor"/>
    <property type="match status" value="1"/>
</dbReference>
<dbReference type="SMART" id="SM00220">
    <property type="entry name" value="S_TKc"/>
    <property type="match status" value="1"/>
</dbReference>
<organism evidence="7 8">
    <name type="scientific">Archangium gephyra</name>
    <dbReference type="NCBI Taxonomy" id="48"/>
    <lineage>
        <taxon>Bacteria</taxon>
        <taxon>Pseudomonadati</taxon>
        <taxon>Myxococcota</taxon>
        <taxon>Myxococcia</taxon>
        <taxon>Myxococcales</taxon>
        <taxon>Cystobacterineae</taxon>
        <taxon>Archangiaceae</taxon>
        <taxon>Archangium</taxon>
    </lineage>
</organism>
<keyword evidence="5" id="KW-0472">Membrane</keyword>
<dbReference type="InterPro" id="IPR029151">
    <property type="entry name" value="Sensor-like_sf"/>
</dbReference>
<dbReference type="Gene3D" id="3.30.200.20">
    <property type="entry name" value="Phosphorylase Kinase, domain 1"/>
    <property type="match status" value="1"/>
</dbReference>
<keyword evidence="5" id="KW-1133">Transmembrane helix</keyword>
<evidence type="ECO:0000259" key="6">
    <source>
        <dbReference type="PROSITE" id="PS50011"/>
    </source>
</evidence>
<evidence type="ECO:0000313" key="7">
    <source>
        <dbReference type="EMBL" id="REG37887.1"/>
    </source>
</evidence>
<dbReference type="PANTHER" id="PTHR43289:SF6">
    <property type="entry name" value="SERINE_THREONINE-PROTEIN KINASE NEKL-3"/>
    <property type="match status" value="1"/>
</dbReference>
<sequence length="702" mass="77594">MGATTPGGIPEIPPKLCPHCGTVLSSVLEGMCPGCLLDTVMGPPPSFPEDHFGDYALVRELAQGGMGVVYLARQSSLERLVALKMLTGGALASDAEMRRVHDEAKIAASLEHPNIVPIHEVGVHEEIAYFTMPLMEGGSLAQQMHRFHGRFREAARLLETISRAVHHGHQRGILHRDLKPANVLLDAAGVPYVADFGLARALDAEARVTQTCLVEGTLSYMPLEQAQPGDVPLTVAVDVYSLGVILYELLTGRLPFEAESVDALLARMREGRPLAPRALHPRIPRSLEAICLKCLEREPARRYGSAAELADELKRFLEDRPVLAMPVGPPERAWMWCLRQPLGAGLLATLLWALAVATVGTFRLVRAQEELLRKSVLLTNVVAARASALETFLNLEKPRNRVESMAKDQKLVEALEVRHEEDLDDFCQARYEEASRSLAALGRDARFERVWVEDASGKTLARWPAPTAPDQEFRHKNYGWRDYWQGAQRHAHARSGKAYISRAYVSESHHRLMFAISAPVYNGKGEWIGVLSATVASNSMLGLLPPNAPGVSQYTVTLVSLLDRNRDEELPPAHQYVVMSHDPPGPGDLRFLEGNLGKQIQQALSESPPPKPGQPPFFEGRKFEDYRDPVSHETELAAFAPVGDTRFVVIVQTREQEALAAITLLADHLTWGWILPFALGTGLVWLVFWGVRSRSLEQRTSL</sequence>
<keyword evidence="1" id="KW-0808">Transferase</keyword>
<dbReference type="RefSeq" id="WP_169800748.1">
    <property type="nucleotide sequence ID" value="NZ_CP011509.1"/>
</dbReference>
<dbReference type="PANTHER" id="PTHR43289">
    <property type="entry name" value="MITOGEN-ACTIVATED PROTEIN KINASE KINASE KINASE 20-RELATED"/>
    <property type="match status" value="1"/>
</dbReference>